<dbReference type="InParanoid" id="A0A067N1N1"/>
<dbReference type="EMBL" id="KL198022">
    <property type="protein sequence ID" value="KDQ18067.1"/>
    <property type="molecule type" value="Genomic_DNA"/>
</dbReference>
<gene>
    <name evidence="1" type="ORF">BOTBODRAFT_42507</name>
</gene>
<proteinExistence type="predicted"/>
<keyword evidence="2" id="KW-1185">Reference proteome</keyword>
<dbReference type="OrthoDB" id="1638493at2759"/>
<dbReference type="STRING" id="930990.A0A067N1N1"/>
<sequence length="571" mass="63293">MAVAIEIVPLSSTVEMFGTSHTQTAYSVSGHILLTLKNPASLFEPRPRAQTIELTSIQLVFEGSNESIYPDTGYRGVRLCRIQKELILPEPILLTGKPDGITTRWSIVFDLAVPGWLPPSAEFEDQSVTSYALFATAKYAYRDTDSRPPAGSSSSRTKTSSIFSNIYSLTGRNRIKSISAPRCPIEVRRFRTQPHAVQGALRPAPEHTVPSAFGLNHVSADVQLPTAPAIPLDLLRSVEVILDVPGFVGTREGRLPMSVRVRSRHNDPAMSAQLSVQELDVEVQQVERFWSRPCTRYADTFPLPPKEQQPPNLPLLSPHPLHQFAALGITTLGESTLYTTRTIPLVPAQSVQFRLSPARGGVSLDGEWAKMDITVPVLREVPLGEEVEAEEDGAEIDEETKTERIARRSMVTTEMDAPFYRIRHEVRVNITLAYQPPNGANSIIETVHVSAPLRFVHIPSSSHTNSRSPSPSPAPLTLPAYSQLFYENGERKELDHEVDWLPAYRPEKGQDEAEDQQARVVLPSLPLTKERTPLHEPELQPARRARVVDVELVPRSAFEQVQPGVLGRISA</sequence>
<dbReference type="AlphaFoldDB" id="A0A067N1N1"/>
<evidence type="ECO:0000313" key="2">
    <source>
        <dbReference type="Proteomes" id="UP000027195"/>
    </source>
</evidence>
<name>A0A067N1N1_BOTB1</name>
<organism evidence="1 2">
    <name type="scientific">Botryobasidium botryosum (strain FD-172 SS1)</name>
    <dbReference type="NCBI Taxonomy" id="930990"/>
    <lineage>
        <taxon>Eukaryota</taxon>
        <taxon>Fungi</taxon>
        <taxon>Dikarya</taxon>
        <taxon>Basidiomycota</taxon>
        <taxon>Agaricomycotina</taxon>
        <taxon>Agaricomycetes</taxon>
        <taxon>Cantharellales</taxon>
        <taxon>Botryobasidiaceae</taxon>
        <taxon>Botryobasidium</taxon>
    </lineage>
</organism>
<accession>A0A067N1N1</accession>
<dbReference type="Proteomes" id="UP000027195">
    <property type="component" value="Unassembled WGS sequence"/>
</dbReference>
<dbReference type="HOGENOM" id="CLU_477327_0_0_1"/>
<protein>
    <submittedName>
        <fullName evidence="1">Uncharacterized protein</fullName>
    </submittedName>
</protein>
<reference evidence="2" key="1">
    <citation type="journal article" date="2014" name="Proc. Natl. Acad. Sci. U.S.A.">
        <title>Extensive sampling of basidiomycete genomes demonstrates inadequacy of the white-rot/brown-rot paradigm for wood decay fungi.</title>
        <authorList>
            <person name="Riley R."/>
            <person name="Salamov A.A."/>
            <person name="Brown D.W."/>
            <person name="Nagy L.G."/>
            <person name="Floudas D."/>
            <person name="Held B.W."/>
            <person name="Levasseur A."/>
            <person name="Lombard V."/>
            <person name="Morin E."/>
            <person name="Otillar R."/>
            <person name="Lindquist E.A."/>
            <person name="Sun H."/>
            <person name="LaButti K.M."/>
            <person name="Schmutz J."/>
            <person name="Jabbour D."/>
            <person name="Luo H."/>
            <person name="Baker S.E."/>
            <person name="Pisabarro A.G."/>
            <person name="Walton J.D."/>
            <person name="Blanchette R.A."/>
            <person name="Henrissat B."/>
            <person name="Martin F."/>
            <person name="Cullen D."/>
            <person name="Hibbett D.S."/>
            <person name="Grigoriev I.V."/>
        </authorList>
    </citation>
    <scope>NUCLEOTIDE SEQUENCE [LARGE SCALE GENOMIC DNA]</scope>
    <source>
        <strain evidence="2">FD-172 SS1</strain>
    </source>
</reference>
<evidence type="ECO:0000313" key="1">
    <source>
        <dbReference type="EMBL" id="KDQ18067.1"/>
    </source>
</evidence>